<dbReference type="AlphaFoldDB" id="A0A5S9IQ76"/>
<dbReference type="PANTHER" id="PTHR17985">
    <property type="entry name" value="SER/THR-RICH PROTEIN T10 IN DGCR REGION"/>
    <property type="match status" value="1"/>
</dbReference>
<evidence type="ECO:0000313" key="2">
    <source>
        <dbReference type="Proteomes" id="UP000326354"/>
    </source>
</evidence>
<dbReference type="OrthoDB" id="4380123at2"/>
<protein>
    <recommendedName>
        <fullName evidence="3">NRDE family protein</fullName>
    </recommendedName>
</protein>
<name>A0A5S9IQ76_UABAM</name>
<dbReference type="Pfam" id="PF05742">
    <property type="entry name" value="TANGO2"/>
    <property type="match status" value="1"/>
</dbReference>
<accession>A0A5S9IQ76</accession>
<dbReference type="RefSeq" id="WP_151969260.1">
    <property type="nucleotide sequence ID" value="NZ_AP019860.1"/>
</dbReference>
<keyword evidence="2" id="KW-1185">Reference proteome</keyword>
<dbReference type="InterPro" id="IPR008551">
    <property type="entry name" value="TANGO2"/>
</dbReference>
<gene>
    <name evidence="1" type="ORF">UABAM_03503</name>
</gene>
<dbReference type="PANTHER" id="PTHR17985:SF8">
    <property type="entry name" value="TRANSPORT AND GOLGI ORGANIZATION PROTEIN 2 HOMOLOG"/>
    <property type="match status" value="1"/>
</dbReference>
<proteinExistence type="predicted"/>
<sequence>MCIVFFSYKSHPRYFLIAAFNRDEYLDRETLAAHFWDETPILAGKDAVRGGTWFGMTTTGRYSWLTNFRSGSRPISGQKSRGALVTNYLLSNTSPSVYFEDINKEAQLYGGSNVVAGDTKQLCYYSTITQEIHELSPGIYGLSNHLLDTSWPKLVYGKQAFTKAIQSEDERQIRDQLLHLMQNKRRASIFKLPKTGVSKYFEWYFSSIFVHMRGYGTRTTTLLFITHDGTANYYEYTHQDKDTQLLEFSIKL</sequence>
<organism evidence="1 2">
    <name type="scientific">Uabimicrobium amorphum</name>
    <dbReference type="NCBI Taxonomy" id="2596890"/>
    <lineage>
        <taxon>Bacteria</taxon>
        <taxon>Pseudomonadati</taxon>
        <taxon>Planctomycetota</taxon>
        <taxon>Candidatus Uabimicrobiia</taxon>
        <taxon>Candidatus Uabimicrobiales</taxon>
        <taxon>Candidatus Uabimicrobiaceae</taxon>
        <taxon>Candidatus Uabimicrobium</taxon>
    </lineage>
</organism>
<evidence type="ECO:0000313" key="1">
    <source>
        <dbReference type="EMBL" id="BBM85140.1"/>
    </source>
</evidence>
<dbReference type="EMBL" id="AP019860">
    <property type="protein sequence ID" value="BBM85140.1"/>
    <property type="molecule type" value="Genomic_DNA"/>
</dbReference>
<dbReference type="Proteomes" id="UP000326354">
    <property type="component" value="Chromosome"/>
</dbReference>
<evidence type="ECO:0008006" key="3">
    <source>
        <dbReference type="Google" id="ProtNLM"/>
    </source>
</evidence>
<reference evidence="1 2" key="1">
    <citation type="submission" date="2019-08" db="EMBL/GenBank/DDBJ databases">
        <title>Complete genome sequence of Candidatus Uab amorphum.</title>
        <authorList>
            <person name="Shiratori T."/>
            <person name="Suzuki S."/>
            <person name="Kakizawa Y."/>
            <person name="Ishida K."/>
        </authorList>
    </citation>
    <scope>NUCLEOTIDE SEQUENCE [LARGE SCALE GENOMIC DNA]</scope>
    <source>
        <strain evidence="1 2">SRT547</strain>
    </source>
</reference>
<dbReference type="KEGG" id="uam:UABAM_03503"/>